<keyword evidence="12" id="KW-1185">Reference proteome</keyword>
<comment type="subcellular location">
    <subcellularLocation>
        <location evidence="1">Membrane</location>
        <topology evidence="1">Multi-pass membrane protein</topology>
    </subcellularLocation>
</comment>
<dbReference type="InterPro" id="IPR017452">
    <property type="entry name" value="GPCR_Rhodpsn_7TM"/>
</dbReference>
<keyword evidence="5 9" id="KW-0472">Membrane</keyword>
<dbReference type="GO" id="GO:0004930">
    <property type="term" value="F:G protein-coupled receptor activity"/>
    <property type="evidence" value="ECO:0007669"/>
    <property type="project" value="UniProtKB-KW"/>
</dbReference>
<evidence type="ECO:0000256" key="1">
    <source>
        <dbReference type="ARBA" id="ARBA00004141"/>
    </source>
</evidence>
<evidence type="ECO:0000313" key="13">
    <source>
        <dbReference type="WBParaSite" id="EVEC_0001309301-mRNA-1"/>
    </source>
</evidence>
<dbReference type="PANTHER" id="PTHR24235:SF12">
    <property type="entry name" value="G-PROTEIN COUPLED RECEPTORS FAMILY 1 PROFILE DOMAIN-CONTAINING PROTEIN"/>
    <property type="match status" value="1"/>
</dbReference>
<evidence type="ECO:0000256" key="9">
    <source>
        <dbReference type="SAM" id="Phobius"/>
    </source>
</evidence>
<keyword evidence="3 9" id="KW-1133">Transmembrane helix</keyword>
<evidence type="ECO:0000259" key="10">
    <source>
        <dbReference type="PROSITE" id="PS50262"/>
    </source>
</evidence>
<organism evidence="13">
    <name type="scientific">Enterobius vermicularis</name>
    <name type="common">Human pinworm</name>
    <dbReference type="NCBI Taxonomy" id="51028"/>
    <lineage>
        <taxon>Eukaryota</taxon>
        <taxon>Metazoa</taxon>
        <taxon>Ecdysozoa</taxon>
        <taxon>Nematoda</taxon>
        <taxon>Chromadorea</taxon>
        <taxon>Rhabditida</taxon>
        <taxon>Spirurina</taxon>
        <taxon>Oxyuridomorpha</taxon>
        <taxon>Oxyuroidea</taxon>
        <taxon>Oxyuridae</taxon>
        <taxon>Enterobius</taxon>
    </lineage>
</organism>
<dbReference type="PANTHER" id="PTHR24235">
    <property type="entry name" value="NEUROPEPTIDE Y RECEPTOR"/>
    <property type="match status" value="1"/>
</dbReference>
<reference evidence="11 12" key="2">
    <citation type="submission" date="2018-10" db="EMBL/GenBank/DDBJ databases">
        <authorList>
            <consortium name="Pathogen Informatics"/>
        </authorList>
    </citation>
    <scope>NUCLEOTIDE SEQUENCE [LARGE SCALE GENOMIC DNA]</scope>
</reference>
<evidence type="ECO:0000256" key="8">
    <source>
        <dbReference type="SAM" id="MobiDB-lite"/>
    </source>
</evidence>
<dbReference type="InterPro" id="IPR000276">
    <property type="entry name" value="GPCR_Rhodpsn"/>
</dbReference>
<keyword evidence="7" id="KW-0807">Transducer</keyword>
<feature type="transmembrane region" description="Helical" evidence="9">
    <location>
        <begin position="143"/>
        <end position="166"/>
    </location>
</feature>
<evidence type="ECO:0000256" key="7">
    <source>
        <dbReference type="ARBA" id="ARBA00023224"/>
    </source>
</evidence>
<name>A0A0N4VQ01_ENTVE</name>
<evidence type="ECO:0000256" key="5">
    <source>
        <dbReference type="ARBA" id="ARBA00023136"/>
    </source>
</evidence>
<gene>
    <name evidence="11" type="ORF">EVEC_LOCUS12246</name>
</gene>
<reference evidence="13" key="1">
    <citation type="submission" date="2017-02" db="UniProtKB">
        <authorList>
            <consortium name="WormBaseParasite"/>
        </authorList>
    </citation>
    <scope>IDENTIFICATION</scope>
</reference>
<evidence type="ECO:0000256" key="3">
    <source>
        <dbReference type="ARBA" id="ARBA00022989"/>
    </source>
</evidence>
<proteinExistence type="predicted"/>
<evidence type="ECO:0000313" key="11">
    <source>
        <dbReference type="EMBL" id="VDD97495.1"/>
    </source>
</evidence>
<accession>A0A0N4VQ01</accession>
<evidence type="ECO:0000313" key="12">
    <source>
        <dbReference type="Proteomes" id="UP000274131"/>
    </source>
</evidence>
<dbReference type="GO" id="GO:0016020">
    <property type="term" value="C:membrane"/>
    <property type="evidence" value="ECO:0007669"/>
    <property type="project" value="UniProtKB-SubCell"/>
</dbReference>
<protein>
    <submittedName>
        <fullName evidence="13">G_PROTEIN_RECEP_F1_2 domain-containing protein</fullName>
    </submittedName>
</protein>
<keyword evidence="2 9" id="KW-0812">Transmembrane</keyword>
<dbReference type="WBParaSite" id="EVEC_0001309301-mRNA-1">
    <property type="protein sequence ID" value="EVEC_0001309301-mRNA-1"/>
    <property type="gene ID" value="EVEC_0001309301"/>
</dbReference>
<feature type="transmembrane region" description="Helical" evidence="9">
    <location>
        <begin position="178"/>
        <end position="200"/>
    </location>
</feature>
<feature type="compositionally biased region" description="Basic and acidic residues" evidence="8">
    <location>
        <begin position="244"/>
        <end position="264"/>
    </location>
</feature>
<dbReference type="AlphaFoldDB" id="A0A0N4VQ01"/>
<dbReference type="STRING" id="51028.A0A0N4VQ01"/>
<dbReference type="Pfam" id="PF00001">
    <property type="entry name" value="7tm_1"/>
    <property type="match status" value="1"/>
</dbReference>
<sequence>MVIVGFHIGKYIVILFPTKRKRQRNLALLLFLLIWLISVVLALPMLIASDIQTIFDDCLIILQICQENDQLWQKIPLGKQSYTLAILITQYALPLISIVFVYTRIWQRMKVRLSVRMSSYWANRGSSYQQRKSAADRRRRTNLLFGCIVIIFALAWLPLNVFHVLWTFRIIETFPVPVFAVCHLAAMLSSCLNPVSYAFFNNNFREQFAKMFHSLPNLIRISKLWQPVPLAEPCRSSLTLSRKPTTDRQKSIDNEEKALNEKNT</sequence>
<evidence type="ECO:0000256" key="2">
    <source>
        <dbReference type="ARBA" id="ARBA00022692"/>
    </source>
</evidence>
<evidence type="ECO:0000256" key="6">
    <source>
        <dbReference type="ARBA" id="ARBA00023170"/>
    </source>
</evidence>
<dbReference type="PRINTS" id="PR00237">
    <property type="entry name" value="GPCRRHODOPSN"/>
</dbReference>
<dbReference type="Proteomes" id="UP000274131">
    <property type="component" value="Unassembled WGS sequence"/>
</dbReference>
<dbReference type="OrthoDB" id="9046662at2759"/>
<dbReference type="Gene3D" id="1.20.1070.10">
    <property type="entry name" value="Rhodopsin 7-helix transmembrane proteins"/>
    <property type="match status" value="1"/>
</dbReference>
<evidence type="ECO:0000256" key="4">
    <source>
        <dbReference type="ARBA" id="ARBA00023040"/>
    </source>
</evidence>
<dbReference type="PROSITE" id="PS50262">
    <property type="entry name" value="G_PROTEIN_RECEP_F1_2"/>
    <property type="match status" value="1"/>
</dbReference>
<feature type="transmembrane region" description="Helical" evidence="9">
    <location>
        <begin position="26"/>
        <end position="47"/>
    </location>
</feature>
<dbReference type="EMBL" id="UXUI01013883">
    <property type="protein sequence ID" value="VDD97495.1"/>
    <property type="molecule type" value="Genomic_DNA"/>
</dbReference>
<keyword evidence="4" id="KW-0297">G-protein coupled receptor</keyword>
<keyword evidence="6" id="KW-0675">Receptor</keyword>
<dbReference type="SUPFAM" id="SSF81321">
    <property type="entry name" value="Family A G protein-coupled receptor-like"/>
    <property type="match status" value="1"/>
</dbReference>
<feature type="region of interest" description="Disordered" evidence="8">
    <location>
        <begin position="240"/>
        <end position="264"/>
    </location>
</feature>
<feature type="transmembrane region" description="Helical" evidence="9">
    <location>
        <begin position="82"/>
        <end position="102"/>
    </location>
</feature>
<feature type="domain" description="G-protein coupled receptors family 1 profile" evidence="10">
    <location>
        <begin position="1"/>
        <end position="197"/>
    </location>
</feature>